<dbReference type="Gene3D" id="6.10.340.10">
    <property type="match status" value="1"/>
</dbReference>
<dbReference type="CDD" id="cd11386">
    <property type="entry name" value="MCP_signal"/>
    <property type="match status" value="1"/>
</dbReference>
<comment type="subcellular location">
    <subcellularLocation>
        <location evidence="1">Cell membrane</location>
        <topology evidence="1">Multi-pass membrane protein</topology>
    </subcellularLocation>
</comment>
<name>M8DZL0_9BACL</name>
<evidence type="ECO:0000259" key="12">
    <source>
        <dbReference type="PROSITE" id="PS50885"/>
    </source>
</evidence>
<dbReference type="Pfam" id="PF00672">
    <property type="entry name" value="HAMP"/>
    <property type="match status" value="1"/>
</dbReference>
<keyword evidence="4 10" id="KW-0812">Transmembrane</keyword>
<evidence type="ECO:0000256" key="6">
    <source>
        <dbReference type="ARBA" id="ARBA00023136"/>
    </source>
</evidence>
<evidence type="ECO:0000256" key="2">
    <source>
        <dbReference type="ARBA" id="ARBA00022475"/>
    </source>
</evidence>
<dbReference type="GO" id="GO:0006935">
    <property type="term" value="P:chemotaxis"/>
    <property type="evidence" value="ECO:0007669"/>
    <property type="project" value="UniProtKB-KW"/>
</dbReference>
<evidence type="ECO:0000256" key="5">
    <source>
        <dbReference type="ARBA" id="ARBA00022989"/>
    </source>
</evidence>
<gene>
    <name evidence="13" type="ORF">I532_12604</name>
</gene>
<proteinExistence type="inferred from homology"/>
<evidence type="ECO:0000256" key="1">
    <source>
        <dbReference type="ARBA" id="ARBA00004651"/>
    </source>
</evidence>
<feature type="domain" description="Methyl-accepting transducer" evidence="11">
    <location>
        <begin position="371"/>
        <end position="607"/>
    </location>
</feature>
<dbReference type="PROSITE" id="PS50111">
    <property type="entry name" value="CHEMOTAXIS_TRANSDUC_2"/>
    <property type="match status" value="1"/>
</dbReference>
<keyword evidence="2" id="KW-1003">Cell membrane</keyword>
<keyword evidence="14" id="KW-1185">Reference proteome</keyword>
<evidence type="ECO:0000313" key="13">
    <source>
        <dbReference type="EMBL" id="EMT52496.1"/>
    </source>
</evidence>
<organism evidence="13 14">
    <name type="scientific">Brevibacillus borstelensis AK1</name>
    <dbReference type="NCBI Taxonomy" id="1300222"/>
    <lineage>
        <taxon>Bacteria</taxon>
        <taxon>Bacillati</taxon>
        <taxon>Bacillota</taxon>
        <taxon>Bacilli</taxon>
        <taxon>Bacillales</taxon>
        <taxon>Paenibacillaceae</taxon>
        <taxon>Brevibacillus</taxon>
    </lineage>
</organism>
<dbReference type="OrthoDB" id="243053at2"/>
<dbReference type="Proteomes" id="UP000012081">
    <property type="component" value="Unassembled WGS sequence"/>
</dbReference>
<dbReference type="InterPro" id="IPR003660">
    <property type="entry name" value="HAMP_dom"/>
</dbReference>
<dbReference type="Pfam" id="PF00015">
    <property type="entry name" value="MCPsignal"/>
    <property type="match status" value="1"/>
</dbReference>
<dbReference type="SUPFAM" id="SSF58104">
    <property type="entry name" value="Methyl-accepting chemotaxis protein (MCP) signaling domain"/>
    <property type="match status" value="1"/>
</dbReference>
<evidence type="ECO:0000256" key="3">
    <source>
        <dbReference type="ARBA" id="ARBA00022500"/>
    </source>
</evidence>
<comment type="caution">
    <text evidence="13">The sequence shown here is derived from an EMBL/GenBank/DDBJ whole genome shotgun (WGS) entry which is preliminary data.</text>
</comment>
<evidence type="ECO:0000256" key="7">
    <source>
        <dbReference type="ARBA" id="ARBA00023224"/>
    </source>
</evidence>
<dbReference type="InterPro" id="IPR004089">
    <property type="entry name" value="MCPsignal_dom"/>
</dbReference>
<comment type="similarity">
    <text evidence="8">Belongs to the methyl-accepting chemotaxis (MCP) protein family.</text>
</comment>
<dbReference type="PANTHER" id="PTHR32089">
    <property type="entry name" value="METHYL-ACCEPTING CHEMOTAXIS PROTEIN MCPB"/>
    <property type="match status" value="1"/>
</dbReference>
<dbReference type="STRING" id="1300222.I532_12604"/>
<dbReference type="GO" id="GO:0005886">
    <property type="term" value="C:plasma membrane"/>
    <property type="evidence" value="ECO:0007669"/>
    <property type="project" value="UniProtKB-SubCell"/>
</dbReference>
<reference evidence="13 14" key="1">
    <citation type="submission" date="2013-03" db="EMBL/GenBank/DDBJ databases">
        <title>Assembly of a new bacterial strain Brevibacillus borstelensis AK1.</title>
        <authorList>
            <person name="Rajan I."/>
            <person name="PoliReddy D."/>
            <person name="Sugumar T."/>
            <person name="Rathinam K."/>
            <person name="Alqarawi S."/>
            <person name="Khalil A.B."/>
            <person name="Sivakumar N."/>
        </authorList>
    </citation>
    <scope>NUCLEOTIDE SEQUENCE [LARGE SCALE GENOMIC DNA]</scope>
    <source>
        <strain evidence="13 14">AK1</strain>
    </source>
</reference>
<keyword evidence="6 10" id="KW-0472">Membrane</keyword>
<dbReference type="CDD" id="cd06225">
    <property type="entry name" value="HAMP"/>
    <property type="match status" value="1"/>
</dbReference>
<keyword evidence="7 9" id="KW-0807">Transducer</keyword>
<feature type="transmembrane region" description="Helical" evidence="10">
    <location>
        <begin position="9"/>
        <end position="30"/>
    </location>
</feature>
<evidence type="ECO:0000313" key="14">
    <source>
        <dbReference type="Proteomes" id="UP000012081"/>
    </source>
</evidence>
<dbReference type="CDD" id="cd12914">
    <property type="entry name" value="PDC1_DGC_like"/>
    <property type="match status" value="1"/>
</dbReference>
<evidence type="ECO:0000256" key="4">
    <source>
        <dbReference type="ARBA" id="ARBA00022692"/>
    </source>
</evidence>
<keyword evidence="3" id="KW-0145">Chemotaxis</keyword>
<feature type="domain" description="HAMP" evidence="12">
    <location>
        <begin position="300"/>
        <end position="352"/>
    </location>
</feature>
<dbReference type="GO" id="GO:0007165">
    <property type="term" value="P:signal transduction"/>
    <property type="evidence" value="ECO:0007669"/>
    <property type="project" value="UniProtKB-KW"/>
</dbReference>
<dbReference type="SMART" id="SM00283">
    <property type="entry name" value="MA"/>
    <property type="match status" value="1"/>
</dbReference>
<dbReference type="CDD" id="cd12912">
    <property type="entry name" value="PDC2_MCP_like"/>
    <property type="match status" value="1"/>
</dbReference>
<dbReference type="SUPFAM" id="SSF103190">
    <property type="entry name" value="Sensory domain-like"/>
    <property type="match status" value="1"/>
</dbReference>
<dbReference type="InterPro" id="IPR029151">
    <property type="entry name" value="Sensor-like_sf"/>
</dbReference>
<dbReference type="InterPro" id="IPR033479">
    <property type="entry name" value="dCache_1"/>
</dbReference>
<dbReference type="PANTHER" id="PTHR32089:SF112">
    <property type="entry name" value="LYSOZYME-LIKE PROTEIN-RELATED"/>
    <property type="match status" value="1"/>
</dbReference>
<dbReference type="PROSITE" id="PS50885">
    <property type="entry name" value="HAMP"/>
    <property type="match status" value="1"/>
</dbReference>
<evidence type="ECO:0000259" key="11">
    <source>
        <dbReference type="PROSITE" id="PS50111"/>
    </source>
</evidence>
<evidence type="ECO:0000256" key="10">
    <source>
        <dbReference type="SAM" id="Phobius"/>
    </source>
</evidence>
<accession>M8DZL0</accession>
<sequence length="657" mass="70725">MGNSLKQKLIVVMSILLIISLISVSVASYWSSSSILETSLDKEAELSAKNLSEQIETFFNSKIIILETISKMISEDNDQAKDLKLIQDAQKQHPEFETFFFSYDLTGNRVINFKGEVTQVSDREHFQAAGKGEGKVIISEPVVSKRTGNNIVTIIVPLMKNNKQYGYMGSTIPINEIQTTVSEETFGQTGYAFLVSQKGTYVWNPNEELILKESLATTDIPQLQEAFQAIQSGGEGTVQYEADGKEMFASYASTDQHWGVFIAAPSEELHAPIAELMVKLLIISGVAIVLAIAVVYAVAVSMVRPIQRLNQVVQVVAKGDLTNSVTVQGKDEIAVLSRDFNQTVNHLKDLIQGVSLSSDEVLSFTKEVSAGIDQATQAVNRISSSVQQIADGAAAQAGSAQEVALSMNDMAVGIVKIAETSSRVSESAQEAAKQAEQGATVVDHAVQQMTSIGEGTAKVSTAIEKLHARSQEIESILDTISGLTSQINLLALNASIEAARAGEHGRGFAVVAGEVKSLAHQSEESAAKIAQLIQEIQQDTAEAVEAMDAGNKNVKDGVELIEEVRAIFDRIMSASRNVADHILEVSAASEEMSAGSEEVSASVAEMHAIANHASEDAKNVAEATHQQLRTIEDIAESVGKLQDVVDEMQKRLGKFTL</sequence>
<evidence type="ECO:0000256" key="9">
    <source>
        <dbReference type="PROSITE-ProRule" id="PRU00284"/>
    </source>
</evidence>
<protein>
    <submittedName>
        <fullName evidence="13">Methyl-accepting chemotaxis protein</fullName>
    </submittedName>
</protein>
<evidence type="ECO:0000256" key="8">
    <source>
        <dbReference type="ARBA" id="ARBA00029447"/>
    </source>
</evidence>
<dbReference type="EMBL" id="APBN01000004">
    <property type="protein sequence ID" value="EMT52496.1"/>
    <property type="molecule type" value="Genomic_DNA"/>
</dbReference>
<dbReference type="RefSeq" id="WP_003388623.1">
    <property type="nucleotide sequence ID" value="NZ_APBN01000004.1"/>
</dbReference>
<dbReference type="Gene3D" id="3.30.450.20">
    <property type="entry name" value="PAS domain"/>
    <property type="match status" value="1"/>
</dbReference>
<dbReference type="SMART" id="SM00304">
    <property type="entry name" value="HAMP"/>
    <property type="match status" value="1"/>
</dbReference>
<dbReference type="PATRIC" id="fig|1300222.3.peg.2632"/>
<dbReference type="Gene3D" id="1.10.287.950">
    <property type="entry name" value="Methyl-accepting chemotaxis protein"/>
    <property type="match status" value="1"/>
</dbReference>
<dbReference type="Pfam" id="PF02743">
    <property type="entry name" value="dCache_1"/>
    <property type="match status" value="1"/>
</dbReference>
<feature type="transmembrane region" description="Helical" evidence="10">
    <location>
        <begin position="276"/>
        <end position="299"/>
    </location>
</feature>
<keyword evidence="5 10" id="KW-1133">Transmembrane helix</keyword>
<dbReference type="AlphaFoldDB" id="M8DZL0"/>